<dbReference type="KEGG" id="osn:115211912"/>
<keyword evidence="1" id="KW-0175">Coiled coil</keyword>
<dbReference type="InterPro" id="IPR011042">
    <property type="entry name" value="6-blade_b-propeller_TolB-like"/>
</dbReference>
<gene>
    <name evidence="4 5 6 7" type="primary">LOC115211912</name>
</gene>
<keyword evidence="3" id="KW-1185">Reference proteome</keyword>
<dbReference type="Proteomes" id="UP000515154">
    <property type="component" value="Linkage group LG5"/>
</dbReference>
<dbReference type="RefSeq" id="XP_036359340.1">
    <property type="nucleotide sequence ID" value="XM_036503447.1"/>
</dbReference>
<evidence type="ECO:0000313" key="3">
    <source>
        <dbReference type="Proteomes" id="UP000515154"/>
    </source>
</evidence>
<feature type="compositionally biased region" description="Polar residues" evidence="2">
    <location>
        <begin position="194"/>
        <end position="205"/>
    </location>
</feature>
<feature type="compositionally biased region" description="Polar residues" evidence="2">
    <location>
        <begin position="507"/>
        <end position="516"/>
    </location>
</feature>
<feature type="region of interest" description="Disordered" evidence="2">
    <location>
        <begin position="796"/>
        <end position="832"/>
    </location>
</feature>
<feature type="compositionally biased region" description="Polar residues" evidence="2">
    <location>
        <begin position="658"/>
        <end position="667"/>
    </location>
</feature>
<dbReference type="RefSeq" id="XP_029636519.1">
    <property type="nucleotide sequence ID" value="XM_029780659.2"/>
</dbReference>
<accession>A0A6P7SDN7</accession>
<protein>
    <submittedName>
        <fullName evidence="4 5">GATA zinc finger domain-containing protein 14-like</fullName>
    </submittedName>
</protein>
<dbReference type="AlphaFoldDB" id="A0A6P7SDN7"/>
<feature type="compositionally biased region" description="Basic and acidic residues" evidence="2">
    <location>
        <begin position="647"/>
        <end position="657"/>
    </location>
</feature>
<evidence type="ECO:0000313" key="5">
    <source>
        <dbReference type="RefSeq" id="XP_036359340.1"/>
    </source>
</evidence>
<name>A0A6P7SDN7_9MOLL</name>
<feature type="region of interest" description="Disordered" evidence="2">
    <location>
        <begin position="405"/>
        <end position="433"/>
    </location>
</feature>
<feature type="region of interest" description="Disordered" evidence="2">
    <location>
        <begin position="370"/>
        <end position="393"/>
    </location>
</feature>
<evidence type="ECO:0000256" key="2">
    <source>
        <dbReference type="SAM" id="MobiDB-lite"/>
    </source>
</evidence>
<feature type="compositionally biased region" description="Polar residues" evidence="2">
    <location>
        <begin position="405"/>
        <end position="418"/>
    </location>
</feature>
<dbReference type="RefSeq" id="XP_036359342.1">
    <property type="nucleotide sequence ID" value="XM_036503449.1"/>
</dbReference>
<evidence type="ECO:0000256" key="1">
    <source>
        <dbReference type="SAM" id="Coils"/>
    </source>
</evidence>
<organism evidence="3 4">
    <name type="scientific">Octopus sinensis</name>
    <name type="common">East Asian common octopus</name>
    <dbReference type="NCBI Taxonomy" id="2607531"/>
    <lineage>
        <taxon>Eukaryota</taxon>
        <taxon>Metazoa</taxon>
        <taxon>Spiralia</taxon>
        <taxon>Lophotrochozoa</taxon>
        <taxon>Mollusca</taxon>
        <taxon>Cephalopoda</taxon>
        <taxon>Coleoidea</taxon>
        <taxon>Octopodiformes</taxon>
        <taxon>Octopoda</taxon>
        <taxon>Incirrata</taxon>
        <taxon>Octopodidae</taxon>
        <taxon>Octopus</taxon>
    </lineage>
</organism>
<feature type="region of interest" description="Disordered" evidence="2">
    <location>
        <begin position="139"/>
        <end position="213"/>
    </location>
</feature>
<feature type="compositionally biased region" description="Polar residues" evidence="2">
    <location>
        <begin position="626"/>
        <end position="645"/>
    </location>
</feature>
<feature type="compositionally biased region" description="Basic and acidic residues" evidence="2">
    <location>
        <begin position="179"/>
        <end position="193"/>
    </location>
</feature>
<feature type="compositionally biased region" description="Polar residues" evidence="2">
    <location>
        <begin position="553"/>
        <end position="567"/>
    </location>
</feature>
<feature type="compositionally biased region" description="Polar residues" evidence="2">
    <location>
        <begin position="471"/>
        <end position="496"/>
    </location>
</feature>
<dbReference type="SUPFAM" id="SSF101898">
    <property type="entry name" value="NHL repeat"/>
    <property type="match status" value="1"/>
</dbReference>
<reference evidence="4 5" key="1">
    <citation type="submission" date="2025-08" db="UniProtKB">
        <authorList>
            <consortium name="RefSeq"/>
        </authorList>
    </citation>
    <scope>IDENTIFICATION</scope>
</reference>
<proteinExistence type="predicted"/>
<dbReference type="RefSeq" id="XP_036359341.1">
    <property type="nucleotide sequence ID" value="XM_036503448.1"/>
</dbReference>
<feature type="coiled-coil region" evidence="1">
    <location>
        <begin position="327"/>
        <end position="354"/>
    </location>
</feature>
<feature type="compositionally biased region" description="Basic and acidic residues" evidence="2">
    <location>
        <begin position="796"/>
        <end position="811"/>
    </location>
</feature>
<feature type="compositionally biased region" description="Polar residues" evidence="2">
    <location>
        <begin position="576"/>
        <end position="590"/>
    </location>
</feature>
<sequence>MEAGLHCCYSNSHQRYGTLMDSPPPPYYGGCGDGGSSSSGSEDFSFEGTMFSVLGSGRKYIPCPHCRLEVGAFETLLLKSDGLRKGNNRSESIFLVNVLERYNVIGNGDSLDGRPPLYTIPNSSHFGAEYCRHCNEANSVSNKPPSCDSTRAETSSPASSDVEQLSTSLEDNSSLTNRYSEKSDQPSDNKSFEGNDSFYQSNHTGKNVKYKHRTSNGYCQRKSAKILDETTENHRNNTNNHICYSQSRYIPNHVCHSPEYSNPWLCKSYHKVKHTNNNNNNIRFNSNVSCHRNSFVGYQDESLLGEGVGELLQNKMDSKFEEVLKCREDELYSRERLEEEIESLKATIANLIEETLKYWVPNYGSKRKLSSTEHRISYSKADTPPPMKLNCRKNDSSQISLTETISLQNSSTPNQTNSHSKESRVHPLYSTDTKTYCPHLQKINLKNDRRSQQYQYQDHQEIPSPTEDEQTVQTPGNDSGFFSPSPRILQSPSAWQQRKHESDSKSFRYNSHNISSEYGFKYPKPETDKSDDSDQYETELNPRNRKRTKVGNMHQSYSTETRNTSSKVNDDDYDQSDQVISPRENNNSKIKSPKKGKFRRSTDQNENQKSDPDLQSYAHERKFRQMNGNISPARSVSSKKTSNSLEEVEKPVIEHQNRSQINASPPSSRVAPMSPESEMTEWEIDIKEQLSTADNLNTSLSETSEATDISNTDDSYGTLSSVAKRFDFDIYSDQATSSVDLDEGNSTKEWQANTDRYVASEISSSPLPERPTRDKATLVSNKAGKILKGALKLDNDSKSKRNRHVEIKEESSAENSQVQIGMAPKESPPKLPSIETVKRTKKRDTSVGTFIEGELDNLLTIHKNGTLYAGGPFQADQYYRSWLSDIKCNDDGQYIVSDWSNCCVQMFSTVGLPGDRVTFKSGPWSLALMDANVVACTIPNARQLAFLSHGARLVVVGLVSTEQCYWGIAVTRDQNLVCSCILGIDLLSNTGQPLRTLQYNKVGLHFFIFPQYITIGDNDVIYVSDSCGTYLLGIPKEGEINFEFRPIQSNKFITPRDIEYSPDGYIYIADTDTNKIYRLTKDGKLDCELFTAKDGIKGPLAITLRQNKIIMTQKDSSILVLPL</sequence>
<dbReference type="Gene3D" id="2.120.10.30">
    <property type="entry name" value="TolB, C-terminal domain"/>
    <property type="match status" value="1"/>
</dbReference>
<evidence type="ECO:0000313" key="4">
    <source>
        <dbReference type="RefSeq" id="XP_029636519.1"/>
    </source>
</evidence>
<feature type="region of interest" description="Disordered" evidence="2">
    <location>
        <begin position="449"/>
        <end position="674"/>
    </location>
</feature>
<feature type="compositionally biased region" description="Basic and acidic residues" evidence="2">
    <location>
        <begin position="600"/>
        <end position="612"/>
    </location>
</feature>
<evidence type="ECO:0000313" key="7">
    <source>
        <dbReference type="RefSeq" id="XP_036359342.1"/>
    </source>
</evidence>
<feature type="compositionally biased region" description="Polar residues" evidence="2">
    <location>
        <begin position="139"/>
        <end position="178"/>
    </location>
</feature>
<feature type="compositionally biased region" description="Basic and acidic residues" evidence="2">
    <location>
        <begin position="523"/>
        <end position="532"/>
    </location>
</feature>
<evidence type="ECO:0000313" key="6">
    <source>
        <dbReference type="RefSeq" id="XP_036359341.1"/>
    </source>
</evidence>